<evidence type="ECO:0000256" key="13">
    <source>
        <dbReference type="ARBA" id="ARBA00023211"/>
    </source>
</evidence>
<evidence type="ECO:0000256" key="10">
    <source>
        <dbReference type="ARBA" id="ARBA00022840"/>
    </source>
</evidence>
<evidence type="ECO:0000256" key="12">
    <source>
        <dbReference type="ARBA" id="ARBA00022912"/>
    </source>
</evidence>
<feature type="domain" description="Cyclic nucleotide-binding" evidence="18">
    <location>
        <begin position="475"/>
        <end position="565"/>
    </location>
</feature>
<dbReference type="GO" id="GO:0005524">
    <property type="term" value="F:ATP binding"/>
    <property type="evidence" value="ECO:0007669"/>
    <property type="project" value="UniProtKB-KW"/>
</dbReference>
<dbReference type="InterPro" id="IPR036457">
    <property type="entry name" value="PPM-type-like_dom_sf"/>
</dbReference>
<dbReference type="GO" id="GO:0004691">
    <property type="term" value="F:cAMP-dependent protein kinase activity"/>
    <property type="evidence" value="ECO:0007669"/>
    <property type="project" value="TreeGrafter"/>
</dbReference>
<dbReference type="PROSITE" id="PS51746">
    <property type="entry name" value="PPM_2"/>
    <property type="match status" value="1"/>
</dbReference>
<dbReference type="SUPFAM" id="SSF56112">
    <property type="entry name" value="Protein kinase-like (PK-like)"/>
    <property type="match status" value="2"/>
</dbReference>
<keyword evidence="21" id="KW-1185">Reference proteome</keyword>
<dbReference type="PANTHER" id="PTHR24353:SF127">
    <property type="entry name" value="PROTEIN PHOSPHATASE 2C AND CYCLIC NUCLEOTIDE-BINDING_KINASE DOMAIN-CONTAINING PROTEIN"/>
    <property type="match status" value="1"/>
</dbReference>
<dbReference type="EC" id="3.1.3.16" evidence="3"/>
<dbReference type="InterPro" id="IPR018490">
    <property type="entry name" value="cNMP-bd_dom_sf"/>
</dbReference>
<evidence type="ECO:0000256" key="9">
    <source>
        <dbReference type="ARBA" id="ARBA00022801"/>
    </source>
</evidence>
<keyword evidence="12 16" id="KW-0904">Protein phosphatase</keyword>
<evidence type="ECO:0000256" key="5">
    <source>
        <dbReference type="ARBA" id="ARBA00022679"/>
    </source>
</evidence>
<dbReference type="GO" id="GO:0004722">
    <property type="term" value="F:protein serine/threonine phosphatase activity"/>
    <property type="evidence" value="ECO:0007669"/>
    <property type="project" value="UniProtKB-EC"/>
</dbReference>
<dbReference type="InterPro" id="IPR000222">
    <property type="entry name" value="PP2C_BS"/>
</dbReference>
<sequence>MGCVYSKSCIGEICIPKEVRVKERENVRAEFPVFSPDSSHGGAEHGDEFNELGGNRDCEVGITRLSRVSGQFLPPEGSRTVKVPSGNYELRYSYLSQRGYYPDALDKANQDSFCIHTPFGTNADDHFFGVFDGHGEFGAQCSQFVKRKLCENLLRNSRFRTDAVEACHAAFLATNSQLHADSLDDSMSGTTAITILVRGRTLYIANSGDSRAVIAERKGNGIVAIDLSIDQTPFRADELERVKLCGARVLTLDQIEGLKNPDVQCWGTEEADDGDPPRLWVENGMYPGTAFTRSLGDSIAESIGVVANPEIVVLELTQDHPFFVIASDGVFEFLSSQAVVDMVAKYKDPRDACAAIVAESYRLWLQYETRTDDITVIVVHTNGLTNMSVSQAASPSAVLHPPVPQIVETTGSESPSALSWSYRFNRARHDLSRARLRVIESSLENGQVWVPPSPAHRKTWEEEAHIERALNDHFLFRKLTDSQSQVLLDCMQRIEVQPGAIVVEQGGEGDCFYVVGSGEFEVLATQEEKDREVPRVLQRYTAEKLSSFGELALMSLGLPMADNPRLESFLGSPPIKEISNEVGDRKEPCSVELLPMPANCSLALASCSPMLILSEEGTCHPFLLYQGLAVAKYQIVFCQSKFTPWYNKPLQASVRAVTSGTLWALRREDFRGILMSEFSNLTSLKLLRSVDLLSRLTILQLSHIADSLSELPFSDGQTIANRDEALLGLYIIQKGTVKIFADQEVINKPNTGSLKSNKSSQDNEIQSNKELLVEKNEGSYFGEWTLLGEPIGSVSAVAVGDVLCAVLTKEKFDSVVGPLSKLSQEDHKPRDYALNLSKESEDIDPSTLGKVNISDLEWRTCLYSTDCSEIGLVVLRDSGSVLFHILQTKVTLSRTLCGEGLDAEKYLLSLKRFSKHKIRSLGKESVVLKEKNLMKSINSSAGVPQILCTCADQTYASILLNTRIACPLSSILHTPLDEASAQFCAASVVTALQDLHKNEVLYRGVSPDVLMFDQEGHLQLVDFRFGKKLSGERTFTICGMADSLAPEIVQGKGHGLPADWYAVHIPHKFPSIHMLWFIKCDLHSITRRGSLGSVVGVKVTGFLPLIVCIAKDQTSGSLTCTKTAAGKPDLANDILSDQTRLEYGPLVTSRYECLEPATVGNIAGWALGVLIYFMLQGEMPFGSWRESELDTFPKIAKGQLTLPQTLSPEAVDLITKLLEVDESTRLGSQGAHYVKTHPWFHGVDWEGITNGSFPIPLEITSRIAQHLETHSEDFGASPSPNPYVEQLNTPEWLEDWLSLKKKPLSRENLNSGCRLGGDHQVAGGSSLGQRGFLRPAPQADGGSSVLFLFFRLQICCSWSGSELNKFCISPSPDAPDLVGNSGGQITRRQSRNGPVVGGGPVVFVWAAQQFRLEEDRSSVASGGVRFSSYSSRWMACLFEFRMSFWDNETNFDVRAYLLQREKKRRTEKLLAFPPLFLST</sequence>
<dbReference type="PANTHER" id="PTHR24353">
    <property type="entry name" value="CYCLIC NUCLEOTIDE-DEPENDENT PROTEIN KINASE"/>
    <property type="match status" value="1"/>
</dbReference>
<accession>A0A834LP77</accession>
<evidence type="ECO:0000259" key="18">
    <source>
        <dbReference type="PROSITE" id="PS50042"/>
    </source>
</evidence>
<dbReference type="Gene3D" id="3.30.200.20">
    <property type="entry name" value="Phosphorylase Kinase, domain 1"/>
    <property type="match status" value="2"/>
</dbReference>
<dbReference type="GO" id="GO:0046872">
    <property type="term" value="F:metal ion binding"/>
    <property type="evidence" value="ECO:0007669"/>
    <property type="project" value="UniProtKB-KW"/>
</dbReference>
<evidence type="ECO:0000259" key="17">
    <source>
        <dbReference type="PROSITE" id="PS50011"/>
    </source>
</evidence>
<evidence type="ECO:0000256" key="16">
    <source>
        <dbReference type="RuleBase" id="RU003465"/>
    </source>
</evidence>
<dbReference type="Pfam" id="PF00027">
    <property type="entry name" value="cNMP_binding"/>
    <property type="match status" value="1"/>
</dbReference>
<comment type="cofactor">
    <cofactor evidence="2">
        <name>Mg(2+)</name>
        <dbReference type="ChEBI" id="CHEBI:18420"/>
    </cofactor>
</comment>
<keyword evidence="11" id="KW-0460">Magnesium</keyword>
<dbReference type="Gene3D" id="3.60.40.10">
    <property type="entry name" value="PPM-type phosphatase domain"/>
    <property type="match status" value="1"/>
</dbReference>
<dbReference type="InterPro" id="IPR014710">
    <property type="entry name" value="RmlC-like_jellyroll"/>
</dbReference>
<evidence type="ECO:0000256" key="1">
    <source>
        <dbReference type="ARBA" id="ARBA00001936"/>
    </source>
</evidence>
<dbReference type="Pfam" id="PF00481">
    <property type="entry name" value="PP2C"/>
    <property type="match status" value="1"/>
</dbReference>
<dbReference type="InterPro" id="IPR011009">
    <property type="entry name" value="Kinase-like_dom_sf"/>
</dbReference>
<keyword evidence="10" id="KW-0067">ATP-binding</keyword>
<evidence type="ECO:0000313" key="20">
    <source>
        <dbReference type="EMBL" id="KAF7143157.1"/>
    </source>
</evidence>
<dbReference type="SMART" id="SM00220">
    <property type="entry name" value="S_TKc"/>
    <property type="match status" value="1"/>
</dbReference>
<evidence type="ECO:0000256" key="3">
    <source>
        <dbReference type="ARBA" id="ARBA00013081"/>
    </source>
</evidence>
<gene>
    <name evidence="20" type="ORF">RHSIM_Rhsim05G0043400</name>
</gene>
<dbReference type="EMBL" id="WJXA01000005">
    <property type="protein sequence ID" value="KAF7143157.1"/>
    <property type="molecule type" value="Genomic_DNA"/>
</dbReference>
<keyword evidence="7" id="KW-0547">Nucleotide-binding</keyword>
<dbReference type="InterPro" id="IPR001932">
    <property type="entry name" value="PPM-type_phosphatase-like_dom"/>
</dbReference>
<dbReference type="SMART" id="SM00332">
    <property type="entry name" value="PP2Cc"/>
    <property type="match status" value="1"/>
</dbReference>
<keyword evidence="9 16" id="KW-0378">Hydrolase</keyword>
<dbReference type="PRINTS" id="PR00103">
    <property type="entry name" value="CAMPKINASE"/>
</dbReference>
<evidence type="ECO:0000256" key="8">
    <source>
        <dbReference type="ARBA" id="ARBA00022777"/>
    </source>
</evidence>
<feature type="domain" description="PPM-type phosphatase" evidence="19">
    <location>
        <begin position="91"/>
        <end position="381"/>
    </location>
</feature>
<comment type="similarity">
    <text evidence="16">Belongs to the PP2C family.</text>
</comment>
<dbReference type="PROSITE" id="PS50011">
    <property type="entry name" value="PROTEIN_KINASE_DOM"/>
    <property type="match status" value="1"/>
</dbReference>
<dbReference type="SUPFAM" id="SSF81606">
    <property type="entry name" value="PP2C-like"/>
    <property type="match status" value="1"/>
</dbReference>
<name>A0A834LP77_RHOSS</name>
<dbReference type="Gene3D" id="2.60.120.10">
    <property type="entry name" value="Jelly Rolls"/>
    <property type="match status" value="2"/>
</dbReference>
<dbReference type="CDD" id="cd00038">
    <property type="entry name" value="CAP_ED"/>
    <property type="match status" value="2"/>
</dbReference>
<comment type="catalytic activity">
    <reaction evidence="14">
        <text>O-phospho-L-seryl-[protein] + H2O = L-seryl-[protein] + phosphate</text>
        <dbReference type="Rhea" id="RHEA:20629"/>
        <dbReference type="Rhea" id="RHEA-COMP:9863"/>
        <dbReference type="Rhea" id="RHEA-COMP:11604"/>
        <dbReference type="ChEBI" id="CHEBI:15377"/>
        <dbReference type="ChEBI" id="CHEBI:29999"/>
        <dbReference type="ChEBI" id="CHEBI:43474"/>
        <dbReference type="ChEBI" id="CHEBI:83421"/>
        <dbReference type="EC" id="3.1.3.16"/>
    </reaction>
</comment>
<dbReference type="PROSITE" id="PS50042">
    <property type="entry name" value="CNMP_BINDING_3"/>
    <property type="match status" value="3"/>
</dbReference>
<dbReference type="Proteomes" id="UP000626092">
    <property type="component" value="Unassembled WGS sequence"/>
</dbReference>
<dbReference type="OrthoDB" id="10264738at2759"/>
<evidence type="ECO:0000256" key="11">
    <source>
        <dbReference type="ARBA" id="ARBA00022842"/>
    </source>
</evidence>
<keyword evidence="5" id="KW-0808">Transferase</keyword>
<keyword evidence="13" id="KW-0464">Manganese</keyword>
<dbReference type="InterPro" id="IPR000719">
    <property type="entry name" value="Prot_kinase_dom"/>
</dbReference>
<evidence type="ECO:0000256" key="4">
    <source>
        <dbReference type="ARBA" id="ARBA00022527"/>
    </source>
</evidence>
<feature type="domain" description="Protein kinase" evidence="17">
    <location>
        <begin position="886"/>
        <end position="1240"/>
    </location>
</feature>
<evidence type="ECO:0000313" key="21">
    <source>
        <dbReference type="Proteomes" id="UP000626092"/>
    </source>
</evidence>
<evidence type="ECO:0000256" key="7">
    <source>
        <dbReference type="ARBA" id="ARBA00022741"/>
    </source>
</evidence>
<evidence type="ECO:0000256" key="2">
    <source>
        <dbReference type="ARBA" id="ARBA00001946"/>
    </source>
</evidence>
<organism evidence="20 21">
    <name type="scientific">Rhododendron simsii</name>
    <name type="common">Sims's rhododendron</name>
    <dbReference type="NCBI Taxonomy" id="118357"/>
    <lineage>
        <taxon>Eukaryota</taxon>
        <taxon>Viridiplantae</taxon>
        <taxon>Streptophyta</taxon>
        <taxon>Embryophyta</taxon>
        <taxon>Tracheophyta</taxon>
        <taxon>Spermatophyta</taxon>
        <taxon>Magnoliopsida</taxon>
        <taxon>eudicotyledons</taxon>
        <taxon>Gunneridae</taxon>
        <taxon>Pentapetalae</taxon>
        <taxon>asterids</taxon>
        <taxon>Ericales</taxon>
        <taxon>Ericaceae</taxon>
        <taxon>Ericoideae</taxon>
        <taxon>Rhodoreae</taxon>
        <taxon>Rhododendron</taxon>
    </lineage>
</organism>
<dbReference type="SMART" id="SM00100">
    <property type="entry name" value="cNMP"/>
    <property type="match status" value="2"/>
</dbReference>
<dbReference type="SUPFAM" id="SSF51206">
    <property type="entry name" value="cAMP-binding domain-like"/>
    <property type="match status" value="2"/>
</dbReference>
<dbReference type="Gene3D" id="1.10.510.10">
    <property type="entry name" value="Transferase(Phosphotransferase) domain 1"/>
    <property type="match status" value="2"/>
</dbReference>
<keyword evidence="8" id="KW-0418">Kinase</keyword>
<protein>
    <recommendedName>
        <fullName evidence="3">protein-serine/threonine phosphatase</fullName>
        <ecNumber evidence="3">3.1.3.16</ecNumber>
    </recommendedName>
</protein>
<dbReference type="GO" id="GO:0005952">
    <property type="term" value="C:cAMP-dependent protein kinase complex"/>
    <property type="evidence" value="ECO:0007669"/>
    <property type="project" value="TreeGrafter"/>
</dbReference>
<evidence type="ECO:0000256" key="6">
    <source>
        <dbReference type="ARBA" id="ARBA00022723"/>
    </source>
</evidence>
<comment type="caution">
    <text evidence="20">The sequence shown here is derived from an EMBL/GenBank/DDBJ whole genome shotgun (WGS) entry which is preliminary data.</text>
</comment>
<dbReference type="Pfam" id="PF00069">
    <property type="entry name" value="Pkinase"/>
    <property type="match status" value="2"/>
</dbReference>
<dbReference type="PROSITE" id="PS01032">
    <property type="entry name" value="PPM_1"/>
    <property type="match status" value="1"/>
</dbReference>
<evidence type="ECO:0000259" key="19">
    <source>
        <dbReference type="PROSITE" id="PS51746"/>
    </source>
</evidence>
<comment type="cofactor">
    <cofactor evidence="1">
        <name>Mn(2+)</name>
        <dbReference type="ChEBI" id="CHEBI:29035"/>
    </cofactor>
</comment>
<evidence type="ECO:0000256" key="15">
    <source>
        <dbReference type="ARBA" id="ARBA00048336"/>
    </source>
</evidence>
<keyword evidence="4" id="KW-0723">Serine/threonine-protein kinase</keyword>
<keyword evidence="6" id="KW-0479">Metal-binding</keyword>
<reference evidence="20" key="1">
    <citation type="submission" date="2019-11" db="EMBL/GenBank/DDBJ databases">
        <authorList>
            <person name="Liu Y."/>
            <person name="Hou J."/>
            <person name="Li T.-Q."/>
            <person name="Guan C.-H."/>
            <person name="Wu X."/>
            <person name="Wu H.-Z."/>
            <person name="Ling F."/>
            <person name="Zhang R."/>
            <person name="Shi X.-G."/>
            <person name="Ren J.-P."/>
            <person name="Chen E.-F."/>
            <person name="Sun J.-M."/>
        </authorList>
    </citation>
    <scope>NUCLEOTIDE SEQUENCE</scope>
    <source>
        <strain evidence="20">Adult_tree_wgs_1</strain>
        <tissue evidence="20">Leaves</tissue>
    </source>
</reference>
<dbReference type="InterPro" id="IPR000595">
    <property type="entry name" value="cNMP-bd_dom"/>
</dbReference>
<proteinExistence type="inferred from homology"/>
<dbReference type="CDD" id="cd00143">
    <property type="entry name" value="PP2Cc"/>
    <property type="match status" value="1"/>
</dbReference>
<dbReference type="FunFam" id="3.60.40.10:FF:000007">
    <property type="entry name" value="Phosphatase 2C and cyclic nucleotide-binding/kinase domain-containing protein"/>
    <property type="match status" value="1"/>
</dbReference>
<feature type="domain" description="Cyclic nucleotide-binding" evidence="18">
    <location>
        <begin position="646"/>
        <end position="675"/>
    </location>
</feature>
<evidence type="ECO:0000256" key="14">
    <source>
        <dbReference type="ARBA" id="ARBA00047761"/>
    </source>
</evidence>
<comment type="catalytic activity">
    <reaction evidence="15">
        <text>O-phospho-L-threonyl-[protein] + H2O = L-threonyl-[protein] + phosphate</text>
        <dbReference type="Rhea" id="RHEA:47004"/>
        <dbReference type="Rhea" id="RHEA-COMP:11060"/>
        <dbReference type="Rhea" id="RHEA-COMP:11605"/>
        <dbReference type="ChEBI" id="CHEBI:15377"/>
        <dbReference type="ChEBI" id="CHEBI:30013"/>
        <dbReference type="ChEBI" id="CHEBI:43474"/>
        <dbReference type="ChEBI" id="CHEBI:61977"/>
        <dbReference type="EC" id="3.1.3.16"/>
    </reaction>
</comment>
<feature type="domain" description="Cyclic nucleotide-binding" evidence="18">
    <location>
        <begin position="692"/>
        <end position="818"/>
    </location>
</feature>